<proteinExistence type="predicted"/>
<accession>A0A8S1WXT4</accession>
<sequence length="50" mass="6110">MQQLFINLYQLIERTLLNYKTTKNSDNLIASLAQQCYWEQLLFIFQQILR</sequence>
<dbReference type="AlphaFoldDB" id="A0A8S1WXT4"/>
<name>A0A8S1WXT4_PAROT</name>
<dbReference type="Proteomes" id="UP000683925">
    <property type="component" value="Unassembled WGS sequence"/>
</dbReference>
<comment type="caution">
    <text evidence="1">The sequence shown here is derived from an EMBL/GenBank/DDBJ whole genome shotgun (WGS) entry which is preliminary data.</text>
</comment>
<dbReference type="EMBL" id="CAJJDP010000103">
    <property type="protein sequence ID" value="CAD8193065.1"/>
    <property type="molecule type" value="Genomic_DNA"/>
</dbReference>
<evidence type="ECO:0000313" key="1">
    <source>
        <dbReference type="EMBL" id="CAD8193065.1"/>
    </source>
</evidence>
<protein>
    <submittedName>
        <fullName evidence="1">Uncharacterized protein</fullName>
    </submittedName>
</protein>
<keyword evidence="2" id="KW-1185">Reference proteome</keyword>
<reference evidence="1" key="1">
    <citation type="submission" date="2021-01" db="EMBL/GenBank/DDBJ databases">
        <authorList>
            <consortium name="Genoscope - CEA"/>
            <person name="William W."/>
        </authorList>
    </citation>
    <scope>NUCLEOTIDE SEQUENCE</scope>
</reference>
<gene>
    <name evidence="1" type="ORF">POCTA_138.1.T1030193</name>
</gene>
<organism evidence="1 2">
    <name type="scientific">Paramecium octaurelia</name>
    <dbReference type="NCBI Taxonomy" id="43137"/>
    <lineage>
        <taxon>Eukaryota</taxon>
        <taxon>Sar</taxon>
        <taxon>Alveolata</taxon>
        <taxon>Ciliophora</taxon>
        <taxon>Intramacronucleata</taxon>
        <taxon>Oligohymenophorea</taxon>
        <taxon>Peniculida</taxon>
        <taxon>Parameciidae</taxon>
        <taxon>Paramecium</taxon>
    </lineage>
</organism>
<evidence type="ECO:0000313" key="2">
    <source>
        <dbReference type="Proteomes" id="UP000683925"/>
    </source>
</evidence>